<protein>
    <submittedName>
        <fullName evidence="2">Uncharacterized protein</fullName>
    </submittedName>
</protein>
<name>A0A6V7VAJ9_MELEN</name>
<feature type="transmembrane region" description="Helical" evidence="1">
    <location>
        <begin position="235"/>
        <end position="254"/>
    </location>
</feature>
<dbReference type="AlphaFoldDB" id="A0A6V7VAJ9"/>
<evidence type="ECO:0000313" key="2">
    <source>
        <dbReference type="EMBL" id="CAD2171923.1"/>
    </source>
</evidence>
<dbReference type="Gene3D" id="1.20.1070.10">
    <property type="entry name" value="Rhodopsin 7-helix transmembrane proteins"/>
    <property type="match status" value="1"/>
</dbReference>
<comment type="caution">
    <text evidence="2">The sequence shown here is derived from an EMBL/GenBank/DDBJ whole genome shotgun (WGS) entry which is preliminary data.</text>
</comment>
<feature type="transmembrane region" description="Helical" evidence="1">
    <location>
        <begin position="89"/>
        <end position="115"/>
    </location>
</feature>
<dbReference type="EMBL" id="CAJEWN010000192">
    <property type="protein sequence ID" value="CAD2171923.1"/>
    <property type="molecule type" value="Genomic_DNA"/>
</dbReference>
<accession>A0A6V7VAJ9</accession>
<dbReference type="PANTHER" id="PTHR22943">
    <property type="entry name" value="7-TRANSMEMBRANE DOMAIN RECEPTOR C.ELEGANS"/>
    <property type="match status" value="1"/>
</dbReference>
<gene>
    <name evidence="2" type="ORF">MENT_LOCUS23450</name>
</gene>
<keyword evidence="1" id="KW-0472">Membrane</keyword>
<feature type="transmembrane region" description="Helical" evidence="1">
    <location>
        <begin position="127"/>
        <end position="148"/>
    </location>
</feature>
<dbReference type="Proteomes" id="UP000580250">
    <property type="component" value="Unassembled WGS sequence"/>
</dbReference>
<reference evidence="2 3" key="1">
    <citation type="submission" date="2020-08" db="EMBL/GenBank/DDBJ databases">
        <authorList>
            <person name="Koutsovoulos G."/>
            <person name="Danchin GJ E."/>
        </authorList>
    </citation>
    <scope>NUCLEOTIDE SEQUENCE [LARGE SCALE GENOMIC DNA]</scope>
</reference>
<feature type="transmembrane region" description="Helical" evidence="1">
    <location>
        <begin position="190"/>
        <end position="214"/>
    </location>
</feature>
<feature type="transmembrane region" description="Helical" evidence="1">
    <location>
        <begin position="274"/>
        <end position="296"/>
    </location>
</feature>
<organism evidence="2 3">
    <name type="scientific">Meloidogyne enterolobii</name>
    <name type="common">Root-knot nematode worm</name>
    <name type="synonym">Meloidogyne mayaguensis</name>
    <dbReference type="NCBI Taxonomy" id="390850"/>
    <lineage>
        <taxon>Eukaryota</taxon>
        <taxon>Metazoa</taxon>
        <taxon>Ecdysozoa</taxon>
        <taxon>Nematoda</taxon>
        <taxon>Chromadorea</taxon>
        <taxon>Rhabditida</taxon>
        <taxon>Tylenchina</taxon>
        <taxon>Tylenchomorpha</taxon>
        <taxon>Tylenchoidea</taxon>
        <taxon>Meloidogynidae</taxon>
        <taxon>Meloidogyninae</taxon>
        <taxon>Meloidogyne</taxon>
    </lineage>
</organism>
<dbReference type="SUPFAM" id="SSF81321">
    <property type="entry name" value="Family A G protein-coupled receptor-like"/>
    <property type="match status" value="1"/>
</dbReference>
<evidence type="ECO:0000256" key="1">
    <source>
        <dbReference type="SAM" id="Phobius"/>
    </source>
</evidence>
<feature type="transmembrane region" description="Helical" evidence="1">
    <location>
        <begin position="6"/>
        <end position="29"/>
    </location>
</feature>
<dbReference type="OrthoDB" id="5792434at2759"/>
<sequence>MIREVNEASALSAFCIGLTLNCILIWLIIRKSPKEMRVFSHILMQTCCADLIMLTINLLAQPIYASDEGVGIVVLNGPMRHLGTLPQNLILFIWDNCFFFSFFGFAAQFIYRYLILNRNINISSTQYFIALICILFPTDFVLASILYVAGLPQVGKDKCCSNPVILQLLEWDNGDKIQLAQSAVGGFYSIAWIVVSIFITTAYSTIFCCAYAIRRFVKEHIKNTKTKVSEINDQLTLNMIIQSLLPLLAIVPVWTTLISSLFNVNFSNVDSVPLQVVSFSLNVLKYSPSLILCISFKPLQ</sequence>
<proteinExistence type="predicted"/>
<evidence type="ECO:0000313" key="3">
    <source>
        <dbReference type="Proteomes" id="UP000580250"/>
    </source>
</evidence>
<keyword evidence="1" id="KW-0812">Transmembrane</keyword>
<dbReference type="InterPro" id="IPR019428">
    <property type="entry name" value="7TM_GPCR_serpentine_rcpt_Str"/>
</dbReference>
<dbReference type="PANTHER" id="PTHR22943:SF248">
    <property type="entry name" value="SEVEN TM RECEPTOR"/>
    <property type="match status" value="1"/>
</dbReference>
<dbReference type="Pfam" id="PF10326">
    <property type="entry name" value="7TM_GPCR_Str"/>
    <property type="match status" value="1"/>
</dbReference>
<feature type="transmembrane region" description="Helical" evidence="1">
    <location>
        <begin position="41"/>
        <end position="60"/>
    </location>
</feature>
<keyword evidence="1" id="KW-1133">Transmembrane helix</keyword>